<feature type="transmembrane region" description="Helical" evidence="1">
    <location>
        <begin position="51"/>
        <end position="73"/>
    </location>
</feature>
<dbReference type="Proteomes" id="UP001064262">
    <property type="component" value="Unassembled WGS sequence"/>
</dbReference>
<reference evidence="2" key="1">
    <citation type="submission" date="2022-09" db="EMBL/GenBank/DDBJ databases">
        <title>Winslowiella arboricola sp. nov., isolated from bleeding cankers on broadleaf hosts.</title>
        <authorList>
            <person name="Brady C."/>
            <person name="Kaur S."/>
            <person name="Crampton B."/>
            <person name="Maddock D."/>
            <person name="Arnold D."/>
            <person name="Denman S."/>
        </authorList>
    </citation>
    <scope>NUCLEOTIDE SEQUENCE</scope>
    <source>
        <strain evidence="2">BAC 15a-03b</strain>
    </source>
</reference>
<protein>
    <submittedName>
        <fullName evidence="2">Uncharacterized protein</fullName>
    </submittedName>
</protein>
<sequence>MESNMVKCKLILSTLLGAACGAALMYYVLLAVIINIFVGPIYGEDQMSQNFMIFLVGMPLLTIAGAVTGWLIARKLLAN</sequence>
<gene>
    <name evidence="2" type="ORF">N5923_05955</name>
</gene>
<dbReference type="AlphaFoldDB" id="A0A9J6PFF0"/>
<keyword evidence="1" id="KW-1133">Transmembrane helix</keyword>
<keyword evidence="3" id="KW-1185">Reference proteome</keyword>
<keyword evidence="1" id="KW-0472">Membrane</keyword>
<dbReference type="PROSITE" id="PS51257">
    <property type="entry name" value="PROKAR_LIPOPROTEIN"/>
    <property type="match status" value="1"/>
</dbReference>
<dbReference type="EMBL" id="JAODIM010000038">
    <property type="protein sequence ID" value="MCU5777033.1"/>
    <property type="molecule type" value="Genomic_DNA"/>
</dbReference>
<dbReference type="RefSeq" id="WP_267140814.1">
    <property type="nucleotide sequence ID" value="NZ_JAODIL010000043.1"/>
</dbReference>
<evidence type="ECO:0000256" key="1">
    <source>
        <dbReference type="SAM" id="Phobius"/>
    </source>
</evidence>
<accession>A0A9J6PFF0</accession>
<evidence type="ECO:0000313" key="3">
    <source>
        <dbReference type="Proteomes" id="UP001064262"/>
    </source>
</evidence>
<proteinExistence type="predicted"/>
<comment type="caution">
    <text evidence="2">The sequence shown here is derived from an EMBL/GenBank/DDBJ whole genome shotgun (WGS) entry which is preliminary data.</text>
</comment>
<organism evidence="2 3">
    <name type="scientific">Winslowiella arboricola</name>
    <dbReference type="NCBI Taxonomy" id="2978220"/>
    <lineage>
        <taxon>Bacteria</taxon>
        <taxon>Pseudomonadati</taxon>
        <taxon>Pseudomonadota</taxon>
        <taxon>Gammaproteobacteria</taxon>
        <taxon>Enterobacterales</taxon>
        <taxon>Erwiniaceae</taxon>
        <taxon>Winslowiella</taxon>
    </lineage>
</organism>
<name>A0A9J6PFF0_9GAMM</name>
<keyword evidence="1" id="KW-0812">Transmembrane</keyword>
<evidence type="ECO:0000313" key="2">
    <source>
        <dbReference type="EMBL" id="MCU5777033.1"/>
    </source>
</evidence>
<feature type="transmembrane region" description="Helical" evidence="1">
    <location>
        <begin position="12"/>
        <end position="39"/>
    </location>
</feature>